<sequence length="116" mass="12583">MKWLLLGLLGGSLISGLIVWQGQRPTHCEHGMVITSNPGDTTTDYTGQRTPGAALKQAFGRLPHVASDPRSPDEGDDAVTYYSYDDAVRLEAIIKVERGRHDNWFATSVATCSPAP</sequence>
<dbReference type="EMBL" id="CP038436">
    <property type="protein sequence ID" value="QBX55597.1"/>
    <property type="molecule type" value="Genomic_DNA"/>
</dbReference>
<dbReference type="Proteomes" id="UP000294853">
    <property type="component" value="Chromosome"/>
</dbReference>
<reference evidence="1 2" key="1">
    <citation type="submission" date="2019-03" db="EMBL/GenBank/DDBJ databases">
        <title>Three New Species of Nocardioides, Nocardioides euryhalodurans sp. nov., Nocardioides seonyuensis sp. nov. and Nocardioides eburneoflavus sp. nov. Iolated from Soil.</title>
        <authorList>
            <person name="Roh S.G."/>
            <person name="Lee C."/>
            <person name="Kim M.-K."/>
            <person name="Kim S.B."/>
        </authorList>
    </citation>
    <scope>NUCLEOTIDE SEQUENCE [LARGE SCALE GENOMIC DNA]</scope>
    <source>
        <strain evidence="1 2">MMS17-SY207-3</strain>
    </source>
</reference>
<organism evidence="1 2">
    <name type="scientific">Nocardioides seonyuensis</name>
    <dbReference type="NCBI Taxonomy" id="2518371"/>
    <lineage>
        <taxon>Bacteria</taxon>
        <taxon>Bacillati</taxon>
        <taxon>Actinomycetota</taxon>
        <taxon>Actinomycetes</taxon>
        <taxon>Propionibacteriales</taxon>
        <taxon>Nocardioidaceae</taxon>
        <taxon>Nocardioides</taxon>
    </lineage>
</organism>
<evidence type="ECO:0000313" key="1">
    <source>
        <dbReference type="EMBL" id="QBX55597.1"/>
    </source>
</evidence>
<gene>
    <name evidence="1" type="ORF">EXE58_09115</name>
</gene>
<dbReference type="AlphaFoldDB" id="A0A4P7IHF9"/>
<protein>
    <submittedName>
        <fullName evidence="1">Uncharacterized protein</fullName>
    </submittedName>
</protein>
<dbReference type="RefSeq" id="WP_135267588.1">
    <property type="nucleotide sequence ID" value="NZ_CP038436.1"/>
</dbReference>
<proteinExistence type="predicted"/>
<keyword evidence="2" id="KW-1185">Reference proteome</keyword>
<dbReference type="KEGG" id="nsn:EXE58_09115"/>
<evidence type="ECO:0000313" key="2">
    <source>
        <dbReference type="Proteomes" id="UP000294853"/>
    </source>
</evidence>
<name>A0A4P7IHF9_9ACTN</name>
<accession>A0A4P7IHF9</accession>